<evidence type="ECO:0000256" key="1">
    <source>
        <dbReference type="SAM" id="MobiDB-lite"/>
    </source>
</evidence>
<sequence>MLSSSSISKVGNIEEGDSFPDNSIAKKVRFKDPDVITEDVMAVEDSNTKKVRFKESDGAFEDVMVVESSPMPSISWKDMLVGKDTPALNDTNGGHFLVNKFSLTRM</sequence>
<reference evidence="2 3" key="1">
    <citation type="journal article" date="2021" name="Plant Biotechnol. J.">
        <title>Multi-omics assisted identification of the key and species-specific regulatory components of drought-tolerant mechanisms in Gossypium stocksii.</title>
        <authorList>
            <person name="Yu D."/>
            <person name="Ke L."/>
            <person name="Zhang D."/>
            <person name="Wu Y."/>
            <person name="Sun Y."/>
            <person name="Mei J."/>
            <person name="Sun J."/>
            <person name="Sun Y."/>
        </authorList>
    </citation>
    <scope>NUCLEOTIDE SEQUENCE [LARGE SCALE GENOMIC DNA]</scope>
    <source>
        <strain evidence="3">cv. E1</strain>
        <tissue evidence="2">Leaf</tissue>
    </source>
</reference>
<protein>
    <submittedName>
        <fullName evidence="2">Uncharacterized protein</fullName>
    </submittedName>
</protein>
<comment type="caution">
    <text evidence="2">The sequence shown here is derived from an EMBL/GenBank/DDBJ whole genome shotgun (WGS) entry which is preliminary data.</text>
</comment>
<gene>
    <name evidence="2" type="ORF">J1N35_010302</name>
</gene>
<organism evidence="2 3">
    <name type="scientific">Gossypium stocksii</name>
    <dbReference type="NCBI Taxonomy" id="47602"/>
    <lineage>
        <taxon>Eukaryota</taxon>
        <taxon>Viridiplantae</taxon>
        <taxon>Streptophyta</taxon>
        <taxon>Embryophyta</taxon>
        <taxon>Tracheophyta</taxon>
        <taxon>Spermatophyta</taxon>
        <taxon>Magnoliopsida</taxon>
        <taxon>eudicotyledons</taxon>
        <taxon>Gunneridae</taxon>
        <taxon>Pentapetalae</taxon>
        <taxon>rosids</taxon>
        <taxon>malvids</taxon>
        <taxon>Malvales</taxon>
        <taxon>Malvaceae</taxon>
        <taxon>Malvoideae</taxon>
        <taxon>Gossypium</taxon>
    </lineage>
</organism>
<dbReference type="AlphaFoldDB" id="A0A9D3W050"/>
<evidence type="ECO:0000313" key="3">
    <source>
        <dbReference type="Proteomes" id="UP000828251"/>
    </source>
</evidence>
<evidence type="ECO:0000313" key="2">
    <source>
        <dbReference type="EMBL" id="KAH1106534.1"/>
    </source>
</evidence>
<keyword evidence="3" id="KW-1185">Reference proteome</keyword>
<feature type="region of interest" description="Disordered" evidence="1">
    <location>
        <begin position="1"/>
        <end position="21"/>
    </location>
</feature>
<dbReference type="Proteomes" id="UP000828251">
    <property type="component" value="Unassembled WGS sequence"/>
</dbReference>
<accession>A0A9D3W050</accession>
<proteinExistence type="predicted"/>
<name>A0A9D3W050_9ROSI</name>
<dbReference type="EMBL" id="JAIQCV010000004">
    <property type="protein sequence ID" value="KAH1106534.1"/>
    <property type="molecule type" value="Genomic_DNA"/>
</dbReference>
<dbReference type="OrthoDB" id="10393913at2759"/>